<name>A0A645CEH3_9ZZZZ</name>
<reference evidence="1" key="1">
    <citation type="submission" date="2019-08" db="EMBL/GenBank/DDBJ databases">
        <authorList>
            <person name="Kucharzyk K."/>
            <person name="Murdoch R.W."/>
            <person name="Higgins S."/>
            <person name="Loffler F."/>
        </authorList>
    </citation>
    <scope>NUCLEOTIDE SEQUENCE</scope>
</reference>
<protein>
    <submittedName>
        <fullName evidence="1">Uncharacterized protein</fullName>
    </submittedName>
</protein>
<dbReference type="AlphaFoldDB" id="A0A645CEH3"/>
<accession>A0A645CEH3</accession>
<proteinExistence type="predicted"/>
<gene>
    <name evidence="1" type="ORF">SDC9_122349</name>
</gene>
<dbReference type="EMBL" id="VSSQ01026572">
    <property type="protein sequence ID" value="MPM75357.1"/>
    <property type="molecule type" value="Genomic_DNA"/>
</dbReference>
<sequence length="454" mass="48667">MSIVSLSPGQTATLTFTAKDTEGYTQTVSNGINYTLTNNSIGTMNGNTFTATNKGSGYIECEKNGAKCYIAVTVGGTLKTVESFDGSRAVSFSFYPNTVKGSSAYVSTASEGSKALQLKYTFASSTSTQAAYAEFSSPIVFNGSPDKLTLSVKGNGTDQWLRGEVTDSKGTLYKVDFTKTLNWSGWKDVSASIPSGVSYPIKLQTIYAVALSNTNTNEQSVSFDNLRAVVADVNISTPANTIFTDNQNVDINNKVVGSYYVSLAGAVNYAGTKSAKYDSARASVSNALEKNSDLIVYAGGSDISTASSIETIKYSDTYNFYNYGATDLSIVQLTAKNGGLRNTQASQWQKFAKDIAAAGNDNVIFIMDCTPSNFSDTLETELMRSALNTIKNSGKDVYVVSTSGYSAWNTVKDGIRYINLPNLFNADGSLNSNFRTLTVKVDGNGMYYDLDTVF</sequence>
<evidence type="ECO:0000313" key="1">
    <source>
        <dbReference type="EMBL" id="MPM75357.1"/>
    </source>
</evidence>
<organism evidence="1">
    <name type="scientific">bioreactor metagenome</name>
    <dbReference type="NCBI Taxonomy" id="1076179"/>
    <lineage>
        <taxon>unclassified sequences</taxon>
        <taxon>metagenomes</taxon>
        <taxon>ecological metagenomes</taxon>
    </lineage>
</organism>
<dbReference type="Gene3D" id="2.60.40.1080">
    <property type="match status" value="1"/>
</dbReference>
<comment type="caution">
    <text evidence="1">The sequence shown here is derived from an EMBL/GenBank/DDBJ whole genome shotgun (WGS) entry which is preliminary data.</text>
</comment>